<gene>
    <name evidence="2" type="ORF">ACH429_25790</name>
</gene>
<reference evidence="2 3" key="1">
    <citation type="submission" date="2024-10" db="EMBL/GenBank/DDBJ databases">
        <title>The Natural Products Discovery Center: Release of the First 8490 Sequenced Strains for Exploring Actinobacteria Biosynthetic Diversity.</title>
        <authorList>
            <person name="Kalkreuter E."/>
            <person name="Kautsar S.A."/>
            <person name="Yang D."/>
            <person name="Bader C.D."/>
            <person name="Teijaro C.N."/>
            <person name="Fluegel L."/>
            <person name="Davis C.M."/>
            <person name="Simpson J.R."/>
            <person name="Lauterbach L."/>
            <person name="Steele A.D."/>
            <person name="Gui C."/>
            <person name="Meng S."/>
            <person name="Li G."/>
            <person name="Viehrig K."/>
            <person name="Ye F."/>
            <person name="Su P."/>
            <person name="Kiefer A.F."/>
            <person name="Nichols A."/>
            <person name="Cepeda A.J."/>
            <person name="Yan W."/>
            <person name="Fan B."/>
            <person name="Jiang Y."/>
            <person name="Adhikari A."/>
            <person name="Zheng C.-J."/>
            <person name="Schuster L."/>
            <person name="Cowan T.M."/>
            <person name="Smanski M.J."/>
            <person name="Chevrette M.G."/>
            <person name="De Carvalho L.P.S."/>
            <person name="Shen B."/>
        </authorList>
    </citation>
    <scope>NUCLEOTIDE SEQUENCE [LARGE SCALE GENOMIC DNA]</scope>
    <source>
        <strain evidence="2 3">NPDC020327</strain>
    </source>
</reference>
<protein>
    <submittedName>
        <fullName evidence="2">SAM-dependent methyltransferase</fullName>
    </submittedName>
</protein>
<accession>A0ABW7UY15</accession>
<comment type="caution">
    <text evidence="2">The sequence shown here is derived from an EMBL/GenBank/DDBJ whole genome shotgun (WGS) entry which is preliminary data.</text>
</comment>
<dbReference type="Pfam" id="PF00590">
    <property type="entry name" value="TP_methylase"/>
    <property type="match status" value="1"/>
</dbReference>
<dbReference type="SUPFAM" id="SSF53790">
    <property type="entry name" value="Tetrapyrrole methylase"/>
    <property type="match status" value="1"/>
</dbReference>
<dbReference type="RefSeq" id="WP_079101534.1">
    <property type="nucleotide sequence ID" value="NZ_JBIRWE010000023.1"/>
</dbReference>
<name>A0ABW7UY15_9ACTN</name>
<dbReference type="InterPro" id="IPR035996">
    <property type="entry name" value="4pyrrol_Methylase_sf"/>
</dbReference>
<dbReference type="CDD" id="cd19916">
    <property type="entry name" value="OphMA_like"/>
    <property type="match status" value="1"/>
</dbReference>
<dbReference type="InterPro" id="IPR000878">
    <property type="entry name" value="4pyrrol_Mease"/>
</dbReference>
<keyword evidence="3" id="KW-1185">Reference proteome</keyword>
<dbReference type="GO" id="GO:0008168">
    <property type="term" value="F:methyltransferase activity"/>
    <property type="evidence" value="ECO:0007669"/>
    <property type="project" value="UniProtKB-KW"/>
</dbReference>
<dbReference type="Proteomes" id="UP001611548">
    <property type="component" value="Unassembled WGS sequence"/>
</dbReference>
<keyword evidence="2" id="KW-0489">Methyltransferase</keyword>
<organism evidence="2 3">
    <name type="scientific">Streptomyces pathocidini</name>
    <dbReference type="NCBI Taxonomy" id="1650571"/>
    <lineage>
        <taxon>Bacteria</taxon>
        <taxon>Bacillati</taxon>
        <taxon>Actinomycetota</taxon>
        <taxon>Actinomycetes</taxon>
        <taxon>Kitasatosporales</taxon>
        <taxon>Streptomycetaceae</taxon>
        <taxon>Streptomyces</taxon>
    </lineage>
</organism>
<evidence type="ECO:0000313" key="3">
    <source>
        <dbReference type="Proteomes" id="UP001611548"/>
    </source>
</evidence>
<evidence type="ECO:0000259" key="1">
    <source>
        <dbReference type="Pfam" id="PF00590"/>
    </source>
</evidence>
<proteinExistence type="predicted"/>
<keyword evidence="2" id="KW-0808">Transferase</keyword>
<feature type="domain" description="Tetrapyrrole methylase" evidence="1">
    <location>
        <begin position="50"/>
        <end position="189"/>
    </location>
</feature>
<dbReference type="EMBL" id="JBIRWE010000023">
    <property type="protein sequence ID" value="MFI1967481.1"/>
    <property type="molecule type" value="Genomic_DNA"/>
</dbReference>
<sequence length="802" mass="90431">MESYPPAKVFPTRQDHDSRWRSLARGVAENSQHVSDDPAVIRKPEKIGDLTIIGSGIEAVGFTSVDESLIKRADYVFFCVADPATSVWIKSIRPDAYDLYVLYDDSKLRYLTYIQMSEAILHYVRRGAKVVAIYYGHPGVFVFSTHRAVQIARREGHKAVMRANVSALDTLCADLGVDPSQPGMQTFEATDMLIRQRQIDTGLHLILWQVGLIGELGYRRQGYLNNSFSVLLDYIEEAYGSDYPIVNYIGSRYPGIDPTKDQHTVSSLRVPEAQSTVTGISTFYIPPKRPSGADRTMLEKLGLIKPGQSVRTSQQPLREMSRYGPREMKAFEDFSRFKVPPSYHWQDDTPAAHFILALRNDADLCSRYVEDPSKVVSSWGHEKLSSREKDLLSRRDAGAMQLAAKGSSVKTNSDAELILRKLITKRSRTRALFRSTQNASNGDVRCILDSWSRDCGYSVDWDIMPAEFGMLLREKLYPWTGYYLSRRLRIGVYILGSFRENARNQIFLNGREINEVYYSKGTLRWSADDGNTHSGFLRTQISTNGVRKLVGAVWSADDRLEDRYRLSLNEYIIPASLPLAGLAGSYQAVGAPYGIVTISPDLTDSSSPKMRVYVDGKTLESPIRVGASTFDIDGFRIPFESFRKTSDFPKYFEGIYVAKCLNKSEGLLNLTLNPNTIKPLDESAAGMGRQRVSTTWTGKDQEYCRGDMTLMIDPITLHPMMFGKVYKDGNSESTPVTGMVPVSRFTEEKLKSEPHAGMPDWAWSHLVEIACTASRRGGLFLWHNWQNTSATVQMIHRMFEEV</sequence>
<evidence type="ECO:0000313" key="2">
    <source>
        <dbReference type="EMBL" id="MFI1967481.1"/>
    </source>
</evidence>
<dbReference type="GO" id="GO:0032259">
    <property type="term" value="P:methylation"/>
    <property type="evidence" value="ECO:0007669"/>
    <property type="project" value="UniProtKB-KW"/>
</dbReference>